<organism evidence="1 2">
    <name type="scientific">Armillaria luteobubalina</name>
    <dbReference type="NCBI Taxonomy" id="153913"/>
    <lineage>
        <taxon>Eukaryota</taxon>
        <taxon>Fungi</taxon>
        <taxon>Dikarya</taxon>
        <taxon>Basidiomycota</taxon>
        <taxon>Agaricomycotina</taxon>
        <taxon>Agaricomycetes</taxon>
        <taxon>Agaricomycetidae</taxon>
        <taxon>Agaricales</taxon>
        <taxon>Marasmiineae</taxon>
        <taxon>Physalacriaceae</taxon>
        <taxon>Armillaria</taxon>
    </lineage>
</organism>
<keyword evidence="2" id="KW-1185">Reference proteome</keyword>
<evidence type="ECO:0000313" key="1">
    <source>
        <dbReference type="EMBL" id="KAK0478009.1"/>
    </source>
</evidence>
<accession>A0AA39P6E6</accession>
<comment type="caution">
    <text evidence="1">The sequence shown here is derived from an EMBL/GenBank/DDBJ whole genome shotgun (WGS) entry which is preliminary data.</text>
</comment>
<dbReference type="AlphaFoldDB" id="A0AA39P6E6"/>
<evidence type="ECO:0000313" key="2">
    <source>
        <dbReference type="Proteomes" id="UP001175228"/>
    </source>
</evidence>
<dbReference type="EMBL" id="JAUEPU010000104">
    <property type="protein sequence ID" value="KAK0478009.1"/>
    <property type="molecule type" value="Genomic_DNA"/>
</dbReference>
<dbReference type="Proteomes" id="UP001175228">
    <property type="component" value="Unassembled WGS sequence"/>
</dbReference>
<gene>
    <name evidence="1" type="ORF">EDD18DRAFT_1365152</name>
</gene>
<reference evidence="1" key="1">
    <citation type="submission" date="2023-06" db="EMBL/GenBank/DDBJ databases">
        <authorList>
            <consortium name="Lawrence Berkeley National Laboratory"/>
            <person name="Ahrendt S."/>
            <person name="Sahu N."/>
            <person name="Indic B."/>
            <person name="Wong-Bajracharya J."/>
            <person name="Merenyi Z."/>
            <person name="Ke H.-M."/>
            <person name="Monk M."/>
            <person name="Kocsube S."/>
            <person name="Drula E."/>
            <person name="Lipzen A."/>
            <person name="Balint B."/>
            <person name="Henrissat B."/>
            <person name="Andreopoulos B."/>
            <person name="Martin F.M."/>
            <person name="Harder C.B."/>
            <person name="Rigling D."/>
            <person name="Ford K.L."/>
            <person name="Foster G.D."/>
            <person name="Pangilinan J."/>
            <person name="Papanicolaou A."/>
            <person name="Barry K."/>
            <person name="LaButti K."/>
            <person name="Viragh M."/>
            <person name="Koriabine M."/>
            <person name="Yan M."/>
            <person name="Riley R."/>
            <person name="Champramary S."/>
            <person name="Plett K.L."/>
            <person name="Tsai I.J."/>
            <person name="Slot J."/>
            <person name="Sipos G."/>
            <person name="Plett J."/>
            <person name="Nagy L.G."/>
            <person name="Grigoriev I.V."/>
        </authorList>
    </citation>
    <scope>NUCLEOTIDE SEQUENCE</scope>
    <source>
        <strain evidence="1">HWK02</strain>
    </source>
</reference>
<protein>
    <submittedName>
        <fullName evidence="1">Uncharacterized protein</fullName>
    </submittedName>
</protein>
<name>A0AA39P6E6_9AGAR</name>
<sequence>MQEVILGDTPEAIAKRAIQNEVYQTWKNQIQSKFHNEHHKGAKAAVTNSPNNPAMLTKKKKRCFNLKPVCRIRSIQIYSQCYYQTCVLPYVTTALATVGSIGRGAKLNLSNCIMVERFEAETDSIREEVFTMLEDIQEEISEAEGKRSPADYLEAIDQVPVLLQCFLQEIAEQTGWWFSVLAGGPLPAENGNIHTRSFHIGQTPQGRTFLDEYAAFSVNPKDPNSQRRTFEESISALYATKVHAQCALNQAQLDLLNETAPMDTPLATPSPACPPLIAPVTVSPIVPQVASSIAPVTSPTVLPSPSQPSHPSQGVPWVPPLTVALDSNSLNPGLTLFNGLADDLNFFLVSLQQGMPEDSPFPPLPPWPPMHDDSNAQEGMVKDSHLPLLPPLPPIDNDCNAQQPAPKDSHLPPLLPIHDDCNMTAV</sequence>
<proteinExistence type="predicted"/>